<evidence type="ECO:0000313" key="7">
    <source>
        <dbReference type="Proteomes" id="UP000264960"/>
    </source>
</evidence>
<sequence>MNMKVKEVAELFDISIRTLHHYDEIGLLPPKEVSEAGYRFYSEENLETLQQILFFRELGFNLKEIKEIINNPSFDKQEAFILQRKMLMEKRNKLDRMIENIDKTLKHMRGEIHLTNKERFEGMNMTFNEYEEEARCRWGNHSIDNMNFKLSRLSKEEQDDLSVRWDWIFHNLASLRNLAPQSKEVQAAIREWYDFLNNHFTQYSLEAFYGLGQLYIQDERFTKNIDQYGEGLASFMSEAMKAFAVQQKRGSSDEHHN</sequence>
<gene>
    <name evidence="6" type="ORF">C5695_16110</name>
</gene>
<dbReference type="Proteomes" id="UP000264960">
    <property type="component" value="Chromosome"/>
</dbReference>
<evidence type="ECO:0000313" key="6">
    <source>
        <dbReference type="EMBL" id="AVM25279.1"/>
    </source>
</evidence>
<dbReference type="SUPFAM" id="SSF89082">
    <property type="entry name" value="Antibiotic binding domain of TipA-like multidrug resistance regulators"/>
    <property type="match status" value="1"/>
</dbReference>
<evidence type="ECO:0000256" key="2">
    <source>
        <dbReference type="ARBA" id="ARBA00023125"/>
    </source>
</evidence>
<name>A0AAD0HQJ0_BACPU</name>
<dbReference type="InterPro" id="IPR009061">
    <property type="entry name" value="DNA-bd_dom_put_sf"/>
</dbReference>
<dbReference type="Gene3D" id="1.10.490.50">
    <property type="entry name" value="Antibiotic binding domain of TipA-like multidrug resistance regulators"/>
    <property type="match status" value="1"/>
</dbReference>
<keyword evidence="2" id="KW-0238">DNA-binding</keyword>
<dbReference type="InterPro" id="IPR012925">
    <property type="entry name" value="TipAS_dom"/>
</dbReference>
<evidence type="ECO:0000259" key="5">
    <source>
        <dbReference type="PROSITE" id="PS50937"/>
    </source>
</evidence>
<keyword evidence="3" id="KW-0010">Activator</keyword>
<dbReference type="Gene3D" id="1.10.1660.10">
    <property type="match status" value="1"/>
</dbReference>
<organism evidence="6 7">
    <name type="scientific">Bacillus pumilus</name>
    <name type="common">Bacillus mesentericus</name>
    <dbReference type="NCBI Taxonomy" id="1408"/>
    <lineage>
        <taxon>Bacteria</taxon>
        <taxon>Bacillati</taxon>
        <taxon>Bacillota</taxon>
        <taxon>Bacilli</taxon>
        <taxon>Bacillales</taxon>
        <taxon>Bacillaceae</taxon>
        <taxon>Bacillus</taxon>
    </lineage>
</organism>
<protein>
    <submittedName>
        <fullName evidence="6">MerR family transcriptional regulator</fullName>
    </submittedName>
</protein>
<dbReference type="InterPro" id="IPR047057">
    <property type="entry name" value="MerR_fam"/>
</dbReference>
<accession>A0AAD0HQJ0</accession>
<keyword evidence="4" id="KW-0804">Transcription</keyword>
<dbReference type="GO" id="GO:0003700">
    <property type="term" value="F:DNA-binding transcription factor activity"/>
    <property type="evidence" value="ECO:0007669"/>
    <property type="project" value="InterPro"/>
</dbReference>
<proteinExistence type="predicted"/>
<dbReference type="PANTHER" id="PTHR30204">
    <property type="entry name" value="REDOX-CYCLING DRUG-SENSING TRANSCRIPTIONAL ACTIVATOR SOXR"/>
    <property type="match status" value="1"/>
</dbReference>
<dbReference type="Pfam" id="PF13411">
    <property type="entry name" value="MerR_1"/>
    <property type="match status" value="1"/>
</dbReference>
<evidence type="ECO:0000256" key="1">
    <source>
        <dbReference type="ARBA" id="ARBA00023015"/>
    </source>
</evidence>
<dbReference type="PANTHER" id="PTHR30204:SF90">
    <property type="entry name" value="HTH-TYPE TRANSCRIPTIONAL ACTIVATOR MTA"/>
    <property type="match status" value="1"/>
</dbReference>
<feature type="domain" description="HTH merR-type" evidence="5">
    <location>
        <begin position="2"/>
        <end position="71"/>
    </location>
</feature>
<evidence type="ECO:0000256" key="3">
    <source>
        <dbReference type="ARBA" id="ARBA00023159"/>
    </source>
</evidence>
<dbReference type="CDD" id="cd01106">
    <property type="entry name" value="HTH_TipAL-Mta"/>
    <property type="match status" value="1"/>
</dbReference>
<evidence type="ECO:0000256" key="4">
    <source>
        <dbReference type="ARBA" id="ARBA00023163"/>
    </source>
</evidence>
<dbReference type="InterPro" id="IPR000551">
    <property type="entry name" value="MerR-type_HTH_dom"/>
</dbReference>
<dbReference type="Pfam" id="PF07739">
    <property type="entry name" value="TipAS"/>
    <property type="match status" value="1"/>
</dbReference>
<dbReference type="SMART" id="SM00422">
    <property type="entry name" value="HTH_MERR"/>
    <property type="match status" value="1"/>
</dbReference>
<dbReference type="EMBL" id="CP027116">
    <property type="protein sequence ID" value="AVM25279.1"/>
    <property type="molecule type" value="Genomic_DNA"/>
</dbReference>
<keyword evidence="1" id="KW-0805">Transcription regulation</keyword>
<reference evidence="6 7" key="1">
    <citation type="submission" date="2018-02" db="EMBL/GenBank/DDBJ databases">
        <title>The complete genome of two Bacillus pumilus strains from Cuatro Cienegas, Coahuila, Mexico.</title>
        <authorList>
            <person name="Zarza E."/>
            <person name="Alcaraz L.D."/>
            <person name="Aguilar-Salinas B."/>
            <person name="Islas A."/>
            <person name="Olmedo-Alvarez G."/>
        </authorList>
    </citation>
    <scope>NUCLEOTIDE SEQUENCE [LARGE SCALE GENOMIC DNA]</scope>
    <source>
        <strain evidence="6 7">145</strain>
    </source>
</reference>
<dbReference type="InterPro" id="IPR036244">
    <property type="entry name" value="TipA-like_antibiotic-bd"/>
</dbReference>
<dbReference type="AlphaFoldDB" id="A0AAD0HQJ0"/>
<dbReference type="PROSITE" id="PS50937">
    <property type="entry name" value="HTH_MERR_2"/>
    <property type="match status" value="1"/>
</dbReference>
<dbReference type="SUPFAM" id="SSF46955">
    <property type="entry name" value="Putative DNA-binding domain"/>
    <property type="match status" value="1"/>
</dbReference>
<dbReference type="GO" id="GO:0003677">
    <property type="term" value="F:DNA binding"/>
    <property type="evidence" value="ECO:0007669"/>
    <property type="project" value="UniProtKB-KW"/>
</dbReference>